<evidence type="ECO:0000256" key="9">
    <source>
        <dbReference type="ARBA" id="ARBA00022840"/>
    </source>
</evidence>
<dbReference type="InterPro" id="IPR015813">
    <property type="entry name" value="Pyrv/PenolPyrv_kinase-like_dom"/>
</dbReference>
<dbReference type="InterPro" id="IPR001697">
    <property type="entry name" value="Pyr_Knase"/>
</dbReference>
<evidence type="ECO:0000256" key="7">
    <source>
        <dbReference type="ARBA" id="ARBA00022741"/>
    </source>
</evidence>
<dbReference type="SUPFAM" id="SSF50800">
    <property type="entry name" value="PK beta-barrel domain-like"/>
    <property type="match status" value="1"/>
</dbReference>
<dbReference type="InterPro" id="IPR015806">
    <property type="entry name" value="Pyrv_Knase_insert_dom_sf"/>
</dbReference>
<protein>
    <recommendedName>
        <fullName evidence="4 13">Pyruvate kinase</fullName>
        <ecNumber evidence="4 13">2.7.1.40</ecNumber>
    </recommendedName>
</protein>
<keyword evidence="12 17" id="KW-0670">Pyruvate</keyword>
<dbReference type="InterPro" id="IPR015795">
    <property type="entry name" value="Pyrv_Knase_C"/>
</dbReference>
<evidence type="ECO:0000256" key="4">
    <source>
        <dbReference type="ARBA" id="ARBA00012142"/>
    </source>
</evidence>
<reference evidence="18" key="1">
    <citation type="journal article" date="2017" name="Biotechnol. Biofuels">
        <title>Evaluation of environmental bacterial communities as a factor affecting the growth of duckweed Lemna minor.</title>
        <authorList>
            <person name="Ishizawa H."/>
            <person name="Kuroda M."/>
            <person name="Morikawa M."/>
            <person name="Ike M."/>
        </authorList>
    </citation>
    <scope>NUCLEOTIDE SEQUENCE [LARGE SCALE GENOMIC DNA]</scope>
    <source>
        <strain evidence="18">M6</strain>
    </source>
</reference>
<dbReference type="OrthoDB" id="9812123at2"/>
<dbReference type="GO" id="GO:0000287">
    <property type="term" value="F:magnesium ion binding"/>
    <property type="evidence" value="ECO:0007669"/>
    <property type="project" value="UniProtKB-UniRule"/>
</dbReference>
<accession>A0A3G9G3J3</accession>
<evidence type="ECO:0000256" key="5">
    <source>
        <dbReference type="ARBA" id="ARBA00022679"/>
    </source>
</evidence>
<reference evidence="18" key="2">
    <citation type="journal article" date="2017" name="Plant Physiol. Biochem.">
        <title>Differential oxidative and antioxidative response of duckweed Lemna minor toward plant growth promoting/inhibiting bacteria.</title>
        <authorList>
            <person name="Ishizawa H."/>
            <person name="Kuroda M."/>
            <person name="Morikawa M."/>
            <person name="Ike M."/>
        </authorList>
    </citation>
    <scope>NUCLEOTIDE SEQUENCE [LARGE SCALE GENOMIC DNA]</scope>
    <source>
        <strain evidence="18">M6</strain>
    </source>
</reference>
<keyword evidence="8 14" id="KW-0418">Kinase</keyword>
<dbReference type="NCBIfam" id="NF004491">
    <property type="entry name" value="PRK05826.1"/>
    <property type="match status" value="1"/>
</dbReference>
<dbReference type="InterPro" id="IPR015793">
    <property type="entry name" value="Pyrv_Knase_brl"/>
</dbReference>
<evidence type="ECO:0000259" key="15">
    <source>
        <dbReference type="Pfam" id="PF00224"/>
    </source>
</evidence>
<dbReference type="NCBIfam" id="TIGR01064">
    <property type="entry name" value="pyruv_kin"/>
    <property type="match status" value="1"/>
</dbReference>
<dbReference type="PROSITE" id="PS00110">
    <property type="entry name" value="PYRUVATE_KINASE"/>
    <property type="match status" value="1"/>
</dbReference>
<comment type="similarity">
    <text evidence="3 14">Belongs to the pyruvate kinase family.</text>
</comment>
<comment type="catalytic activity">
    <reaction evidence="14">
        <text>pyruvate + ATP = phosphoenolpyruvate + ADP + H(+)</text>
        <dbReference type="Rhea" id="RHEA:18157"/>
        <dbReference type="ChEBI" id="CHEBI:15361"/>
        <dbReference type="ChEBI" id="CHEBI:15378"/>
        <dbReference type="ChEBI" id="CHEBI:30616"/>
        <dbReference type="ChEBI" id="CHEBI:58702"/>
        <dbReference type="ChEBI" id="CHEBI:456216"/>
        <dbReference type="EC" id="2.7.1.40"/>
    </reaction>
</comment>
<comment type="pathway">
    <text evidence="2 14">Carbohydrate degradation; glycolysis; pyruvate from D-glyceraldehyde 3-phosphate: step 5/5.</text>
</comment>
<dbReference type="FunFam" id="2.40.33.10:FF:000001">
    <property type="entry name" value="Pyruvate kinase"/>
    <property type="match status" value="1"/>
</dbReference>
<dbReference type="SUPFAM" id="SSF52935">
    <property type="entry name" value="PK C-terminal domain-like"/>
    <property type="match status" value="1"/>
</dbReference>
<dbReference type="GO" id="GO:0030955">
    <property type="term" value="F:potassium ion binding"/>
    <property type="evidence" value="ECO:0007669"/>
    <property type="project" value="UniProtKB-UniRule"/>
</dbReference>
<dbReference type="UniPathway" id="UPA00109">
    <property type="reaction ID" value="UER00188"/>
</dbReference>
<keyword evidence="11 14" id="KW-0324">Glycolysis</keyword>
<evidence type="ECO:0000256" key="8">
    <source>
        <dbReference type="ARBA" id="ARBA00022777"/>
    </source>
</evidence>
<evidence type="ECO:0000256" key="12">
    <source>
        <dbReference type="ARBA" id="ARBA00023317"/>
    </source>
</evidence>
<evidence type="ECO:0000256" key="2">
    <source>
        <dbReference type="ARBA" id="ARBA00004997"/>
    </source>
</evidence>
<evidence type="ECO:0000256" key="10">
    <source>
        <dbReference type="ARBA" id="ARBA00022842"/>
    </source>
</evidence>
<dbReference type="EC" id="2.7.1.40" evidence="4 13"/>
<keyword evidence="9" id="KW-0067">ATP-binding</keyword>
<dbReference type="GO" id="GO:0004743">
    <property type="term" value="F:pyruvate kinase activity"/>
    <property type="evidence" value="ECO:0007669"/>
    <property type="project" value="UniProtKB-UniRule"/>
</dbReference>
<dbReference type="Gene3D" id="3.20.20.60">
    <property type="entry name" value="Phosphoenolpyruvate-binding domains"/>
    <property type="match status" value="1"/>
</dbReference>
<dbReference type="NCBIfam" id="NF004978">
    <property type="entry name" value="PRK06354.1"/>
    <property type="match status" value="1"/>
</dbReference>
<evidence type="ECO:0000256" key="3">
    <source>
        <dbReference type="ARBA" id="ARBA00008663"/>
    </source>
</evidence>
<keyword evidence="5 14" id="KW-0808">Transferase</keyword>
<dbReference type="Gene3D" id="2.40.33.10">
    <property type="entry name" value="PK beta-barrel domain-like"/>
    <property type="match status" value="1"/>
</dbReference>
<dbReference type="Gene3D" id="3.40.1380.20">
    <property type="entry name" value="Pyruvate kinase, C-terminal domain"/>
    <property type="match status" value="1"/>
</dbReference>
<keyword evidence="6" id="KW-0479">Metal-binding</keyword>
<dbReference type="Proteomes" id="UP000278756">
    <property type="component" value="Chromosome 1"/>
</dbReference>
<dbReference type="AlphaFoldDB" id="A0A3G9G3J3"/>
<dbReference type="SUPFAM" id="SSF51621">
    <property type="entry name" value="Phosphoenolpyruvate/pyruvate domain"/>
    <property type="match status" value="1"/>
</dbReference>
<keyword evidence="10 14" id="KW-0460">Magnesium</keyword>
<dbReference type="InterPro" id="IPR018209">
    <property type="entry name" value="Pyrv_Knase_AS"/>
</dbReference>
<dbReference type="PRINTS" id="PR01050">
    <property type="entry name" value="PYRUVTKNASE"/>
</dbReference>
<dbReference type="Pfam" id="PF00224">
    <property type="entry name" value="PK"/>
    <property type="match status" value="1"/>
</dbReference>
<dbReference type="Pfam" id="PF02887">
    <property type="entry name" value="PK_C"/>
    <property type="match status" value="1"/>
</dbReference>
<comment type="cofactor">
    <cofactor evidence="1">
        <name>K(+)</name>
        <dbReference type="ChEBI" id="CHEBI:29103"/>
    </cofactor>
</comment>
<dbReference type="InterPro" id="IPR036918">
    <property type="entry name" value="Pyrv_Knase_C_sf"/>
</dbReference>
<keyword evidence="7" id="KW-0547">Nucleotide-binding</keyword>
<dbReference type="GO" id="GO:0016301">
    <property type="term" value="F:kinase activity"/>
    <property type="evidence" value="ECO:0007669"/>
    <property type="project" value="UniProtKB-KW"/>
</dbReference>
<dbReference type="InterPro" id="IPR040442">
    <property type="entry name" value="Pyrv_kinase-like_dom_sf"/>
</dbReference>
<dbReference type="InterPro" id="IPR011037">
    <property type="entry name" value="Pyrv_Knase-like_insert_dom_sf"/>
</dbReference>
<feature type="domain" description="Pyruvate kinase C-terminal" evidence="16">
    <location>
        <begin position="358"/>
        <end position="469"/>
    </location>
</feature>
<organism evidence="17 18">
    <name type="scientific">Asticcacaulis excentricus</name>
    <dbReference type="NCBI Taxonomy" id="78587"/>
    <lineage>
        <taxon>Bacteria</taxon>
        <taxon>Pseudomonadati</taxon>
        <taxon>Pseudomonadota</taxon>
        <taxon>Alphaproteobacteria</taxon>
        <taxon>Caulobacterales</taxon>
        <taxon>Caulobacteraceae</taxon>
        <taxon>Asticcacaulis</taxon>
    </lineage>
</organism>
<evidence type="ECO:0000313" key="18">
    <source>
        <dbReference type="Proteomes" id="UP000278756"/>
    </source>
</evidence>
<proteinExistence type="inferred from homology"/>
<evidence type="ECO:0000259" key="16">
    <source>
        <dbReference type="Pfam" id="PF02887"/>
    </source>
</evidence>
<gene>
    <name evidence="17" type="ORF">EM6_0091</name>
</gene>
<dbReference type="PANTHER" id="PTHR11817">
    <property type="entry name" value="PYRUVATE KINASE"/>
    <property type="match status" value="1"/>
</dbReference>
<dbReference type="GO" id="GO:0005524">
    <property type="term" value="F:ATP binding"/>
    <property type="evidence" value="ECO:0007669"/>
    <property type="project" value="UniProtKB-KW"/>
</dbReference>
<evidence type="ECO:0000256" key="6">
    <source>
        <dbReference type="ARBA" id="ARBA00022723"/>
    </source>
</evidence>
<evidence type="ECO:0000256" key="13">
    <source>
        <dbReference type="NCBIfam" id="TIGR01064"/>
    </source>
</evidence>
<dbReference type="NCBIfam" id="NF004886">
    <property type="entry name" value="PRK06247.1"/>
    <property type="match status" value="1"/>
</dbReference>
<sequence>MKILRRRRTKLVATLGPASSNADMLAQLFQAGADVFRLNFSHGSHEDHGRNIDLIRDLEAKTGRPIGILADVQGPKLRVGRFMGGAIVLTPGQTFRLDLNPTPGDLTRANLPHPEIIGAAQIGSHLLLDDGKLKLRVTHVREDHLETVVVTGGRLSDRKGVNVPDVVLPIPALTEKDRADMEFALQRGVEYIGLSFVQRPEDVIEAKAIINGRAWVLSKLEKPQALDNLEEILALSDAVMVARGDLGVELPPEEVPLAQKRIIKAARALGKPVIVATQMLESMISAPTPTRAEASDVATAVYDGADAVMLSAETAAGQYPVEAVTIMDRIVGRVEKDGDWRMQTDRRRPETEKTVSGAIAAAARQVAQTIDASAIVALTNSSNTALRVARERPTAPILGLTPNLETARRLALTWGVHAKTAPVTHSMSETVQVANQIARTEGISEPGQDIVIVAGMPFGKSGSTNALRVAKVSRTAMTEPEFEG</sequence>
<dbReference type="EMBL" id="AP018827">
    <property type="protein sequence ID" value="BBF79524.1"/>
    <property type="molecule type" value="Genomic_DNA"/>
</dbReference>
<evidence type="ECO:0000256" key="14">
    <source>
        <dbReference type="RuleBase" id="RU000504"/>
    </source>
</evidence>
<evidence type="ECO:0000256" key="11">
    <source>
        <dbReference type="ARBA" id="ARBA00023152"/>
    </source>
</evidence>
<evidence type="ECO:0000256" key="1">
    <source>
        <dbReference type="ARBA" id="ARBA00001958"/>
    </source>
</evidence>
<evidence type="ECO:0000313" key="17">
    <source>
        <dbReference type="EMBL" id="BBF79524.1"/>
    </source>
</evidence>
<name>A0A3G9G3J3_9CAUL</name>
<feature type="domain" description="Pyruvate kinase barrel" evidence="15">
    <location>
        <begin position="7"/>
        <end position="324"/>
    </location>
</feature>